<proteinExistence type="predicted"/>
<evidence type="ECO:0000313" key="3">
    <source>
        <dbReference type="EMBL" id="KAK0486140.1"/>
    </source>
</evidence>
<feature type="domain" description="C2H2-type" evidence="2">
    <location>
        <begin position="296"/>
        <end position="319"/>
    </location>
</feature>
<feature type="compositionally biased region" description="Low complexity" evidence="1">
    <location>
        <begin position="227"/>
        <end position="252"/>
    </location>
</feature>
<feature type="region of interest" description="Disordered" evidence="1">
    <location>
        <begin position="121"/>
        <end position="258"/>
    </location>
</feature>
<protein>
    <recommendedName>
        <fullName evidence="2">C2H2-type domain-containing protein</fullName>
    </recommendedName>
</protein>
<dbReference type="InterPro" id="IPR013087">
    <property type="entry name" value="Znf_C2H2_type"/>
</dbReference>
<reference evidence="3" key="1">
    <citation type="submission" date="2023-06" db="EMBL/GenBank/DDBJ databases">
        <authorList>
            <consortium name="Lawrence Berkeley National Laboratory"/>
            <person name="Ahrendt S."/>
            <person name="Sahu N."/>
            <person name="Indic B."/>
            <person name="Wong-Bajracharya J."/>
            <person name="Merenyi Z."/>
            <person name="Ke H.-M."/>
            <person name="Monk M."/>
            <person name="Kocsube S."/>
            <person name="Drula E."/>
            <person name="Lipzen A."/>
            <person name="Balint B."/>
            <person name="Henrissat B."/>
            <person name="Andreopoulos B."/>
            <person name="Martin F.M."/>
            <person name="Harder C.B."/>
            <person name="Rigling D."/>
            <person name="Ford K.L."/>
            <person name="Foster G.D."/>
            <person name="Pangilinan J."/>
            <person name="Papanicolaou A."/>
            <person name="Barry K."/>
            <person name="LaButti K."/>
            <person name="Viragh M."/>
            <person name="Koriabine M."/>
            <person name="Yan M."/>
            <person name="Riley R."/>
            <person name="Champramary S."/>
            <person name="Plett K.L."/>
            <person name="Tsai I.J."/>
            <person name="Slot J."/>
            <person name="Sipos G."/>
            <person name="Plett J."/>
            <person name="Nagy L.G."/>
            <person name="Grigoriev I.V."/>
        </authorList>
    </citation>
    <scope>NUCLEOTIDE SEQUENCE</scope>
    <source>
        <strain evidence="3">ICMP 16352</strain>
    </source>
</reference>
<comment type="caution">
    <text evidence="3">The sequence shown here is derived from an EMBL/GenBank/DDBJ whole genome shotgun (WGS) entry which is preliminary data.</text>
</comment>
<organism evidence="3 4">
    <name type="scientific">Armillaria novae-zelandiae</name>
    <dbReference type="NCBI Taxonomy" id="153914"/>
    <lineage>
        <taxon>Eukaryota</taxon>
        <taxon>Fungi</taxon>
        <taxon>Dikarya</taxon>
        <taxon>Basidiomycota</taxon>
        <taxon>Agaricomycotina</taxon>
        <taxon>Agaricomycetes</taxon>
        <taxon>Agaricomycetidae</taxon>
        <taxon>Agaricales</taxon>
        <taxon>Marasmiineae</taxon>
        <taxon>Physalacriaceae</taxon>
        <taxon>Armillaria</taxon>
    </lineage>
</organism>
<keyword evidence="4" id="KW-1185">Reference proteome</keyword>
<dbReference type="Proteomes" id="UP001175227">
    <property type="component" value="Unassembled WGS sequence"/>
</dbReference>
<gene>
    <name evidence="3" type="ORF">IW261DRAFT_1663718</name>
</gene>
<name>A0AA39PLQ1_9AGAR</name>
<dbReference type="AlphaFoldDB" id="A0AA39PLQ1"/>
<feature type="compositionally biased region" description="Low complexity" evidence="1">
    <location>
        <begin position="146"/>
        <end position="155"/>
    </location>
</feature>
<evidence type="ECO:0000259" key="2">
    <source>
        <dbReference type="PROSITE" id="PS00028"/>
    </source>
</evidence>
<evidence type="ECO:0000313" key="4">
    <source>
        <dbReference type="Proteomes" id="UP001175227"/>
    </source>
</evidence>
<dbReference type="PROSITE" id="PS00028">
    <property type="entry name" value="ZINC_FINGER_C2H2_1"/>
    <property type="match status" value="1"/>
</dbReference>
<feature type="compositionally biased region" description="Basic residues" evidence="1">
    <location>
        <begin position="354"/>
        <end position="372"/>
    </location>
</feature>
<accession>A0AA39PLQ1</accession>
<dbReference type="EMBL" id="JAUEPR010000004">
    <property type="protein sequence ID" value="KAK0486140.1"/>
    <property type="molecule type" value="Genomic_DNA"/>
</dbReference>
<sequence>MALVSEYDVDFNAFVYLPEEDQGVDNSPLLLFSDEIEGFFLGGEATHGSDEIFFSEACFTLPSVLFNSEPYSRDSCLMPPLLFDSEPYPHDACLTPPSSFDSEPHPHDSWSPARSSLKDAFYPDDFTSPETVDPGVLTGPIPPTSLPSSSSTPSSCTAQDPALMSPSEGKPSPAPTCRHVRPRYSRQAKVAVKSYLEGSHTDGDEYEQKRGTPKRSRRSLAMQELVSDSSSASSTPLTTPTSSTFSPRPTRSLPHRIVKKQVPTVDQGLDSDTGADDSEFDVKKVYKARGSGNLKCFFAGCSARFQHDPERKRHCDWQHSKKKGSPCEYCGKLLSRTDAVLRHLTTCPKLHPGVAKRRGGTGKRKSAKKGVL</sequence>
<evidence type="ECO:0000256" key="1">
    <source>
        <dbReference type="SAM" id="MobiDB-lite"/>
    </source>
</evidence>
<feature type="compositionally biased region" description="Basic and acidic residues" evidence="1">
    <location>
        <begin position="199"/>
        <end position="210"/>
    </location>
</feature>
<feature type="region of interest" description="Disordered" evidence="1">
    <location>
        <begin position="353"/>
        <end position="372"/>
    </location>
</feature>